<evidence type="ECO:0000256" key="7">
    <source>
        <dbReference type="RuleBase" id="RU000562"/>
    </source>
</evidence>
<evidence type="ECO:0000256" key="4">
    <source>
        <dbReference type="ARBA" id="ARBA00022980"/>
    </source>
</evidence>
<dbReference type="RefSeq" id="WP_025343851.1">
    <property type="nucleotide sequence ID" value="NZ_CP017111.1"/>
</dbReference>
<evidence type="ECO:0000256" key="1">
    <source>
        <dbReference type="ARBA" id="ARBA00008563"/>
    </source>
</evidence>
<name>A0A1D7THD7_9BACT</name>
<dbReference type="Proteomes" id="UP000094609">
    <property type="component" value="Chromosome"/>
</dbReference>
<dbReference type="InterPro" id="IPR036164">
    <property type="entry name" value="bL21-like_sf"/>
</dbReference>
<dbReference type="PANTHER" id="PTHR21349:SF0">
    <property type="entry name" value="LARGE RIBOSOMAL SUBUNIT PROTEIN BL21M"/>
    <property type="match status" value="1"/>
</dbReference>
<dbReference type="InterPro" id="IPR028909">
    <property type="entry name" value="bL21-like"/>
</dbReference>
<comment type="subunit">
    <text evidence="6">Part of the 50S ribosomal subunit. Contacts protein L20.</text>
</comment>
<dbReference type="GO" id="GO:0005840">
    <property type="term" value="C:ribosome"/>
    <property type="evidence" value="ECO:0007669"/>
    <property type="project" value="UniProtKB-KW"/>
</dbReference>
<dbReference type="GO" id="GO:0003735">
    <property type="term" value="F:structural constituent of ribosome"/>
    <property type="evidence" value="ECO:0007669"/>
    <property type="project" value="InterPro"/>
</dbReference>
<evidence type="ECO:0000256" key="6">
    <source>
        <dbReference type="HAMAP-Rule" id="MF_01363"/>
    </source>
</evidence>
<dbReference type="GO" id="GO:1990904">
    <property type="term" value="C:ribonucleoprotein complex"/>
    <property type="evidence" value="ECO:0007669"/>
    <property type="project" value="UniProtKB-KW"/>
</dbReference>
<protein>
    <recommendedName>
        <fullName evidence="6">Large ribosomal subunit protein bL21</fullName>
    </recommendedName>
</protein>
<dbReference type="PANTHER" id="PTHR21349">
    <property type="entry name" value="50S RIBOSOMAL PROTEIN L21"/>
    <property type="match status" value="1"/>
</dbReference>
<sequence>MYAIIKNGGKQYKVQEGDYLNVDRLDAQPKEKIVVTEVLAVNNGELTVGAPFVNGATVELEVVTEGKDKKVITFKKRRRKDSKVKRGFRRQYTRVKVVSIKA</sequence>
<dbReference type="SUPFAM" id="SSF141091">
    <property type="entry name" value="L21p-like"/>
    <property type="match status" value="1"/>
</dbReference>
<comment type="similarity">
    <text evidence="1 6 7">Belongs to the bacterial ribosomal protein bL21 family.</text>
</comment>
<evidence type="ECO:0000313" key="9">
    <source>
        <dbReference type="Proteomes" id="UP000094609"/>
    </source>
</evidence>
<dbReference type="GO" id="GO:0019843">
    <property type="term" value="F:rRNA binding"/>
    <property type="evidence" value="ECO:0007669"/>
    <property type="project" value="UniProtKB-UniRule"/>
</dbReference>
<dbReference type="AlphaFoldDB" id="A0A1D7THD7"/>
<gene>
    <name evidence="6" type="primary">rplU</name>
    <name evidence="8" type="ORF">SHALO_0669</name>
</gene>
<evidence type="ECO:0000256" key="2">
    <source>
        <dbReference type="ARBA" id="ARBA00022730"/>
    </source>
</evidence>
<keyword evidence="4 6" id="KW-0689">Ribosomal protein</keyword>
<evidence type="ECO:0000256" key="5">
    <source>
        <dbReference type="ARBA" id="ARBA00023274"/>
    </source>
</evidence>
<organism evidence="8 9">
    <name type="scientific">Sulfurospirillum halorespirans DSM 13726</name>
    <dbReference type="NCBI Taxonomy" id="1193502"/>
    <lineage>
        <taxon>Bacteria</taxon>
        <taxon>Pseudomonadati</taxon>
        <taxon>Campylobacterota</taxon>
        <taxon>Epsilonproteobacteria</taxon>
        <taxon>Campylobacterales</taxon>
        <taxon>Sulfurospirillaceae</taxon>
        <taxon>Sulfurospirillum</taxon>
    </lineage>
</organism>
<dbReference type="GO" id="GO:0006412">
    <property type="term" value="P:translation"/>
    <property type="evidence" value="ECO:0007669"/>
    <property type="project" value="UniProtKB-UniRule"/>
</dbReference>
<evidence type="ECO:0000313" key="8">
    <source>
        <dbReference type="EMBL" id="AOO64452.1"/>
    </source>
</evidence>
<keyword evidence="5 6" id="KW-0687">Ribonucleoprotein</keyword>
<dbReference type="EMBL" id="CP017111">
    <property type="protein sequence ID" value="AOO64452.1"/>
    <property type="molecule type" value="Genomic_DNA"/>
</dbReference>
<dbReference type="HAMAP" id="MF_01363">
    <property type="entry name" value="Ribosomal_bL21"/>
    <property type="match status" value="1"/>
</dbReference>
<keyword evidence="3 6" id="KW-0694">RNA-binding</keyword>
<dbReference type="GO" id="GO:0005737">
    <property type="term" value="C:cytoplasm"/>
    <property type="evidence" value="ECO:0007669"/>
    <property type="project" value="UniProtKB-ARBA"/>
</dbReference>
<dbReference type="STRING" id="1193502.SHALO_0669"/>
<dbReference type="InterPro" id="IPR018258">
    <property type="entry name" value="Ribosomal_bL21_CS"/>
</dbReference>
<dbReference type="Pfam" id="PF00829">
    <property type="entry name" value="Ribosomal_L21p"/>
    <property type="match status" value="1"/>
</dbReference>
<reference evidence="9" key="1">
    <citation type="submission" date="2016-08" db="EMBL/GenBank/DDBJ databases">
        <title>Complete genome sequence of the organohalide-respiring Epsilonproteobacterium Sulfurospirillum halorespirans.</title>
        <authorList>
            <person name="Goris T."/>
            <person name="Zimmermann J."/>
            <person name="Schenz B."/>
            <person name="Lemos M."/>
            <person name="Hackermueller J."/>
            <person name="Diekert G."/>
        </authorList>
    </citation>
    <scope>NUCLEOTIDE SEQUENCE [LARGE SCALE GENOMIC DNA]</scope>
    <source>
        <strain>DSM 13726</strain>
        <strain evidence="9">PCE-M2</strain>
    </source>
</reference>
<keyword evidence="9" id="KW-1185">Reference proteome</keyword>
<dbReference type="NCBIfam" id="TIGR00061">
    <property type="entry name" value="L21"/>
    <property type="match status" value="1"/>
</dbReference>
<dbReference type="PROSITE" id="PS01169">
    <property type="entry name" value="RIBOSOMAL_L21"/>
    <property type="match status" value="1"/>
</dbReference>
<dbReference type="PATRIC" id="fig|1193502.14.peg.673"/>
<dbReference type="InterPro" id="IPR001787">
    <property type="entry name" value="Ribosomal_bL21"/>
</dbReference>
<dbReference type="KEGG" id="shal:SHALO_0669"/>
<comment type="function">
    <text evidence="6 7">This protein binds to 23S rRNA in the presence of protein L20.</text>
</comment>
<proteinExistence type="inferred from homology"/>
<keyword evidence="2 6" id="KW-0699">rRNA-binding</keyword>
<evidence type="ECO:0000256" key="3">
    <source>
        <dbReference type="ARBA" id="ARBA00022884"/>
    </source>
</evidence>
<accession>A0A1D7THD7</accession>